<sequence>MAKFCPNCGFALLPEAKFCPGCGKPIPEVELFFKETPLPPAIQSSPVELSFPFPVKNKEKTISKRALFFFFGFAVLAYLPFLEDMPSSGLWALTLVGALGAMTALIVFFIFRSRAGKMQSLISGEKVIASWKLDAKLKEAYVNQLFSHEKAKNKITFIITAVLILVIFGLFALFMDEGGGFMVMVGLGLIGLIAFFAFLMPSFYRSKNQQGDGLVMIGEKFAYINGFFHNWDFPLSGIKKSKIITEPYNGLYIQYYYTDRTLTNTEELQIPAPENMDLSFLVKKLKK</sequence>
<proteinExistence type="predicted"/>
<evidence type="ECO:0000313" key="4">
    <source>
        <dbReference type="Proteomes" id="UP001307705"/>
    </source>
</evidence>
<evidence type="ECO:0000313" key="3">
    <source>
        <dbReference type="EMBL" id="GMQ34313.1"/>
    </source>
</evidence>
<reference evidence="3 4" key="1">
    <citation type="submission" date="2023-08" db="EMBL/GenBank/DDBJ databases">
        <title>Draft genome sequence of Algoriphagus taiwanensis.</title>
        <authorList>
            <person name="Takatani N."/>
            <person name="Hosokawa M."/>
            <person name="Sawabe T."/>
        </authorList>
    </citation>
    <scope>NUCLEOTIDE SEQUENCE [LARGE SCALE GENOMIC DNA]</scope>
    <source>
        <strain evidence="3 4">JCM 19755</strain>
    </source>
</reference>
<feature type="transmembrane region" description="Helical" evidence="1">
    <location>
        <begin position="88"/>
        <end position="111"/>
    </location>
</feature>
<name>A0ABQ6Q4A5_9BACT</name>
<evidence type="ECO:0000256" key="1">
    <source>
        <dbReference type="SAM" id="Phobius"/>
    </source>
</evidence>
<feature type="domain" description="Zinc-ribbon" evidence="2">
    <location>
        <begin position="4"/>
        <end position="26"/>
    </location>
</feature>
<keyword evidence="1" id="KW-0472">Membrane</keyword>
<keyword evidence="4" id="KW-1185">Reference proteome</keyword>
<evidence type="ECO:0000259" key="2">
    <source>
        <dbReference type="Pfam" id="PF13240"/>
    </source>
</evidence>
<feature type="transmembrane region" description="Helical" evidence="1">
    <location>
        <begin position="155"/>
        <end position="175"/>
    </location>
</feature>
<dbReference type="EMBL" id="BTPE01000008">
    <property type="protein sequence ID" value="GMQ34313.1"/>
    <property type="molecule type" value="Genomic_DNA"/>
</dbReference>
<organism evidence="3 4">
    <name type="scientific">Algoriphagus taiwanensis</name>
    <dbReference type="NCBI Taxonomy" id="1445656"/>
    <lineage>
        <taxon>Bacteria</taxon>
        <taxon>Pseudomonadati</taxon>
        <taxon>Bacteroidota</taxon>
        <taxon>Cytophagia</taxon>
        <taxon>Cytophagales</taxon>
        <taxon>Cyclobacteriaceae</taxon>
        <taxon>Algoriphagus</taxon>
    </lineage>
</organism>
<accession>A0ABQ6Q4A5</accession>
<dbReference type="Proteomes" id="UP001307705">
    <property type="component" value="Unassembled WGS sequence"/>
</dbReference>
<dbReference type="RefSeq" id="WP_338229136.1">
    <property type="nucleotide sequence ID" value="NZ_BTPE01000008.1"/>
</dbReference>
<keyword evidence="1" id="KW-1133">Transmembrane helix</keyword>
<dbReference type="Pfam" id="PF13240">
    <property type="entry name" value="Zn_Ribbon_1"/>
    <property type="match status" value="1"/>
</dbReference>
<feature type="transmembrane region" description="Helical" evidence="1">
    <location>
        <begin position="66"/>
        <end position="82"/>
    </location>
</feature>
<feature type="transmembrane region" description="Helical" evidence="1">
    <location>
        <begin position="181"/>
        <end position="200"/>
    </location>
</feature>
<dbReference type="InterPro" id="IPR026870">
    <property type="entry name" value="Zinc_ribbon_dom"/>
</dbReference>
<comment type="caution">
    <text evidence="3">The sequence shown here is derived from an EMBL/GenBank/DDBJ whole genome shotgun (WGS) entry which is preliminary data.</text>
</comment>
<protein>
    <recommendedName>
        <fullName evidence="2">Zinc-ribbon domain-containing protein</fullName>
    </recommendedName>
</protein>
<keyword evidence="1" id="KW-0812">Transmembrane</keyword>
<gene>
    <name evidence="3" type="ORF">Ataiwa_25850</name>
</gene>